<dbReference type="GO" id="GO:0016491">
    <property type="term" value="F:oxidoreductase activity"/>
    <property type="evidence" value="ECO:0007669"/>
    <property type="project" value="UniProtKB-KW"/>
</dbReference>
<keyword evidence="3" id="KW-0786">Thiamine pyrophosphate</keyword>
<accession>A0A382KHX3</accession>
<protein>
    <recommendedName>
        <fullName evidence="4">Transketolase-like pyrimidine-binding domain-containing protein</fullName>
    </recommendedName>
</protein>
<dbReference type="EMBL" id="UINC01080346">
    <property type="protein sequence ID" value="SVC23195.1"/>
    <property type="molecule type" value="Genomic_DNA"/>
</dbReference>
<keyword evidence="2" id="KW-0560">Oxidoreductase</keyword>
<evidence type="ECO:0000256" key="2">
    <source>
        <dbReference type="ARBA" id="ARBA00023002"/>
    </source>
</evidence>
<dbReference type="InterPro" id="IPR033248">
    <property type="entry name" value="Transketolase_C"/>
</dbReference>
<dbReference type="InterPro" id="IPR029061">
    <property type="entry name" value="THDP-binding"/>
</dbReference>
<comment type="cofactor">
    <cofactor evidence="1">
        <name>thiamine diphosphate</name>
        <dbReference type="ChEBI" id="CHEBI:58937"/>
    </cofactor>
</comment>
<dbReference type="SUPFAM" id="SSF52518">
    <property type="entry name" value="Thiamin diphosphate-binding fold (THDP-binding)"/>
    <property type="match status" value="1"/>
</dbReference>
<evidence type="ECO:0000256" key="3">
    <source>
        <dbReference type="ARBA" id="ARBA00023052"/>
    </source>
</evidence>
<dbReference type="Gene3D" id="3.40.50.970">
    <property type="match status" value="1"/>
</dbReference>
<organism evidence="5">
    <name type="scientific">marine metagenome</name>
    <dbReference type="NCBI Taxonomy" id="408172"/>
    <lineage>
        <taxon>unclassified sequences</taxon>
        <taxon>metagenomes</taxon>
        <taxon>ecological metagenomes</taxon>
    </lineage>
</organism>
<dbReference type="SMART" id="SM00861">
    <property type="entry name" value="Transket_pyr"/>
    <property type="match status" value="1"/>
</dbReference>
<dbReference type="Pfam" id="PF02779">
    <property type="entry name" value="Transket_pyr"/>
    <property type="match status" value="1"/>
</dbReference>
<sequence>MKIISYQDAIKEAIQEEMENDPTVFVIGGETKMFGSLDGIEDKFGKSRVITTPISEEATTGLVLGAAMTGLRPIQVHIRVDFMLLAVNQIINMISTAIYNSNGNLKVPLLIRAVVGRGWGQGYQHSKSLHGLFAQIPGLKVIMPTSPKDAKGMIKSAIRFDGPVICIENRWLYWQEGEVPEEDYTIDLNLPECVRKGEDLTIVASSWMNIEAKLASEILDNEHGIRAAIFDIKSTDLTNFNEIFNSVNETGKCIVADNDWLVSGLSGEIAFHIQKNCFRNLDLPIERIGFKQVPCPTVRVLEEVFYPNAFDIVRKSEEMLGLKSCSLESYELYSHETRFKGPF</sequence>
<dbReference type="InterPro" id="IPR009014">
    <property type="entry name" value="Transketo_C/PFOR_II"/>
</dbReference>
<evidence type="ECO:0000256" key="1">
    <source>
        <dbReference type="ARBA" id="ARBA00001964"/>
    </source>
</evidence>
<reference evidence="5" key="1">
    <citation type="submission" date="2018-05" db="EMBL/GenBank/DDBJ databases">
        <authorList>
            <person name="Lanie J.A."/>
            <person name="Ng W.-L."/>
            <person name="Kazmierczak K.M."/>
            <person name="Andrzejewski T.M."/>
            <person name="Davidsen T.M."/>
            <person name="Wayne K.J."/>
            <person name="Tettelin H."/>
            <person name="Glass J.I."/>
            <person name="Rusch D."/>
            <person name="Podicherti R."/>
            <person name="Tsui H.-C.T."/>
            <person name="Winkler M.E."/>
        </authorList>
    </citation>
    <scope>NUCLEOTIDE SEQUENCE</scope>
</reference>
<feature type="domain" description="Transketolase-like pyrimidine-binding" evidence="4">
    <location>
        <begin position="4"/>
        <end position="175"/>
    </location>
</feature>
<dbReference type="Pfam" id="PF02780">
    <property type="entry name" value="Transketolase_C"/>
    <property type="match status" value="1"/>
</dbReference>
<dbReference type="AlphaFoldDB" id="A0A382KHX3"/>
<dbReference type="SUPFAM" id="SSF52922">
    <property type="entry name" value="TK C-terminal domain-like"/>
    <property type="match status" value="1"/>
</dbReference>
<dbReference type="PANTHER" id="PTHR43257:SF2">
    <property type="entry name" value="PYRUVATE DEHYDROGENASE E1 COMPONENT SUBUNIT BETA"/>
    <property type="match status" value="1"/>
</dbReference>
<evidence type="ECO:0000259" key="4">
    <source>
        <dbReference type="SMART" id="SM00861"/>
    </source>
</evidence>
<evidence type="ECO:0000313" key="5">
    <source>
        <dbReference type="EMBL" id="SVC23195.1"/>
    </source>
</evidence>
<name>A0A382KHX3_9ZZZZ</name>
<proteinExistence type="predicted"/>
<dbReference type="Gene3D" id="3.40.50.920">
    <property type="match status" value="1"/>
</dbReference>
<dbReference type="PANTHER" id="PTHR43257">
    <property type="entry name" value="PYRUVATE DEHYDROGENASE E1 COMPONENT BETA SUBUNIT"/>
    <property type="match status" value="1"/>
</dbReference>
<dbReference type="InterPro" id="IPR005475">
    <property type="entry name" value="Transketolase-like_Pyr-bd"/>
</dbReference>
<gene>
    <name evidence="5" type="ORF">METZ01_LOCUS276049</name>
</gene>